<dbReference type="Proteomes" id="UP000015106">
    <property type="component" value="Chromosome 2"/>
</dbReference>
<keyword evidence="3" id="KW-1185">Reference proteome</keyword>
<dbReference type="AlphaFoldDB" id="A0A8R7TFV6"/>
<dbReference type="EnsemblPlants" id="TuG1812G0200002256.01.T01">
    <property type="protein sequence ID" value="TuG1812G0200002256.01.T01"/>
    <property type="gene ID" value="TuG1812G0200002256.01"/>
</dbReference>
<feature type="compositionally biased region" description="Basic residues" evidence="1">
    <location>
        <begin position="44"/>
        <end position="54"/>
    </location>
</feature>
<accession>A0A8R7TFV6</accession>
<name>A0A8R7TFV6_TRIUA</name>
<reference evidence="3" key="1">
    <citation type="journal article" date="2013" name="Nature">
        <title>Draft genome of the wheat A-genome progenitor Triticum urartu.</title>
        <authorList>
            <person name="Ling H.Q."/>
            <person name="Zhao S."/>
            <person name="Liu D."/>
            <person name="Wang J."/>
            <person name="Sun H."/>
            <person name="Zhang C."/>
            <person name="Fan H."/>
            <person name="Li D."/>
            <person name="Dong L."/>
            <person name="Tao Y."/>
            <person name="Gao C."/>
            <person name="Wu H."/>
            <person name="Li Y."/>
            <person name="Cui Y."/>
            <person name="Guo X."/>
            <person name="Zheng S."/>
            <person name="Wang B."/>
            <person name="Yu K."/>
            <person name="Liang Q."/>
            <person name="Yang W."/>
            <person name="Lou X."/>
            <person name="Chen J."/>
            <person name="Feng M."/>
            <person name="Jian J."/>
            <person name="Zhang X."/>
            <person name="Luo G."/>
            <person name="Jiang Y."/>
            <person name="Liu J."/>
            <person name="Wang Z."/>
            <person name="Sha Y."/>
            <person name="Zhang B."/>
            <person name="Wu H."/>
            <person name="Tang D."/>
            <person name="Shen Q."/>
            <person name="Xue P."/>
            <person name="Zou S."/>
            <person name="Wang X."/>
            <person name="Liu X."/>
            <person name="Wang F."/>
            <person name="Yang Y."/>
            <person name="An X."/>
            <person name="Dong Z."/>
            <person name="Zhang K."/>
            <person name="Zhang X."/>
            <person name="Luo M.C."/>
            <person name="Dvorak J."/>
            <person name="Tong Y."/>
            <person name="Wang J."/>
            <person name="Yang H."/>
            <person name="Li Z."/>
            <person name="Wang D."/>
            <person name="Zhang A."/>
            <person name="Wang J."/>
        </authorList>
    </citation>
    <scope>NUCLEOTIDE SEQUENCE</scope>
    <source>
        <strain evidence="3">cv. G1812</strain>
    </source>
</reference>
<evidence type="ECO:0000313" key="3">
    <source>
        <dbReference type="Proteomes" id="UP000015106"/>
    </source>
</evidence>
<sequence length="66" mass="7351">MTGPSHSKPPRHPGWDRNRAGQVRRSGSEGGRPEVRGRHEAPHRQRLHAPHHRGAGPAHAVTMINY</sequence>
<dbReference type="Gramene" id="TuG1812G0200002256.01.T01">
    <property type="protein sequence ID" value="TuG1812G0200002256.01.T01"/>
    <property type="gene ID" value="TuG1812G0200002256.01"/>
</dbReference>
<feature type="compositionally biased region" description="Basic and acidic residues" evidence="1">
    <location>
        <begin position="31"/>
        <end position="43"/>
    </location>
</feature>
<evidence type="ECO:0000313" key="2">
    <source>
        <dbReference type="EnsemblPlants" id="TuG1812G0200002256.01.T01"/>
    </source>
</evidence>
<reference evidence="2" key="2">
    <citation type="submission" date="2018-03" db="EMBL/GenBank/DDBJ databases">
        <title>The Triticum urartu genome reveals the dynamic nature of wheat genome evolution.</title>
        <authorList>
            <person name="Ling H."/>
            <person name="Ma B."/>
            <person name="Shi X."/>
            <person name="Liu H."/>
            <person name="Dong L."/>
            <person name="Sun H."/>
            <person name="Cao Y."/>
            <person name="Gao Q."/>
            <person name="Zheng S."/>
            <person name="Li Y."/>
            <person name="Yu Y."/>
            <person name="Du H."/>
            <person name="Qi M."/>
            <person name="Li Y."/>
            <person name="Yu H."/>
            <person name="Cui Y."/>
            <person name="Wang N."/>
            <person name="Chen C."/>
            <person name="Wu H."/>
            <person name="Zhao Y."/>
            <person name="Zhang J."/>
            <person name="Li Y."/>
            <person name="Zhou W."/>
            <person name="Zhang B."/>
            <person name="Hu W."/>
            <person name="Eijk M."/>
            <person name="Tang J."/>
            <person name="Witsenboer H."/>
            <person name="Zhao S."/>
            <person name="Li Z."/>
            <person name="Zhang A."/>
            <person name="Wang D."/>
            <person name="Liang C."/>
        </authorList>
    </citation>
    <scope>NUCLEOTIDE SEQUENCE [LARGE SCALE GENOMIC DNA]</scope>
    <source>
        <strain evidence="2">cv. G1812</strain>
    </source>
</reference>
<feature type="region of interest" description="Disordered" evidence="1">
    <location>
        <begin position="1"/>
        <end position="66"/>
    </location>
</feature>
<organism evidence="2 3">
    <name type="scientific">Triticum urartu</name>
    <name type="common">Red wild einkorn</name>
    <name type="synonym">Crithodium urartu</name>
    <dbReference type="NCBI Taxonomy" id="4572"/>
    <lineage>
        <taxon>Eukaryota</taxon>
        <taxon>Viridiplantae</taxon>
        <taxon>Streptophyta</taxon>
        <taxon>Embryophyta</taxon>
        <taxon>Tracheophyta</taxon>
        <taxon>Spermatophyta</taxon>
        <taxon>Magnoliopsida</taxon>
        <taxon>Liliopsida</taxon>
        <taxon>Poales</taxon>
        <taxon>Poaceae</taxon>
        <taxon>BOP clade</taxon>
        <taxon>Pooideae</taxon>
        <taxon>Triticodae</taxon>
        <taxon>Triticeae</taxon>
        <taxon>Triticinae</taxon>
        <taxon>Triticum</taxon>
    </lineage>
</organism>
<proteinExistence type="predicted"/>
<evidence type="ECO:0000256" key="1">
    <source>
        <dbReference type="SAM" id="MobiDB-lite"/>
    </source>
</evidence>
<reference evidence="2" key="3">
    <citation type="submission" date="2022-06" db="UniProtKB">
        <authorList>
            <consortium name="EnsemblPlants"/>
        </authorList>
    </citation>
    <scope>IDENTIFICATION</scope>
</reference>
<protein>
    <submittedName>
        <fullName evidence="2">Uncharacterized protein</fullName>
    </submittedName>
</protein>